<organism evidence="1 2">
    <name type="scientific">Ditylenchus dipsaci</name>
    <dbReference type="NCBI Taxonomy" id="166011"/>
    <lineage>
        <taxon>Eukaryota</taxon>
        <taxon>Metazoa</taxon>
        <taxon>Ecdysozoa</taxon>
        <taxon>Nematoda</taxon>
        <taxon>Chromadorea</taxon>
        <taxon>Rhabditida</taxon>
        <taxon>Tylenchina</taxon>
        <taxon>Tylenchomorpha</taxon>
        <taxon>Sphaerularioidea</taxon>
        <taxon>Anguinidae</taxon>
        <taxon>Anguininae</taxon>
        <taxon>Ditylenchus</taxon>
    </lineage>
</organism>
<name>A0A915D5M9_9BILA</name>
<evidence type="ECO:0000313" key="2">
    <source>
        <dbReference type="WBParaSite" id="jg15633"/>
    </source>
</evidence>
<evidence type="ECO:0000313" key="1">
    <source>
        <dbReference type="Proteomes" id="UP000887574"/>
    </source>
</evidence>
<proteinExistence type="predicted"/>
<dbReference type="AlphaFoldDB" id="A0A915D5M9"/>
<accession>A0A915D5M9</accession>
<reference evidence="2" key="1">
    <citation type="submission" date="2022-11" db="UniProtKB">
        <authorList>
            <consortium name="WormBaseParasite"/>
        </authorList>
    </citation>
    <scope>IDENTIFICATION</scope>
</reference>
<keyword evidence="1" id="KW-1185">Reference proteome</keyword>
<dbReference type="Proteomes" id="UP000887574">
    <property type="component" value="Unplaced"/>
</dbReference>
<dbReference type="WBParaSite" id="jg15633">
    <property type="protein sequence ID" value="jg15633"/>
    <property type="gene ID" value="jg15633"/>
</dbReference>
<protein>
    <submittedName>
        <fullName evidence="2">Uncharacterized protein</fullName>
    </submittedName>
</protein>
<sequence>MVVLGLFCIGFYAEFGFWRMSLSRRKADSESSDFSILLNFMIGCWDSSYALVSTNFCANRGKKLPPSIDDKPESHESRCSLKHRESSNVKIGEATRAKRFKSLIKGWKSVKLKFKGSFSSASLIARRVRSRASVQIQACGSDVRLFQPSILSVHNI</sequence>